<accession>A0ABX0HQ93</accession>
<dbReference type="EMBL" id="JAAOCD010000001">
    <property type="protein sequence ID" value="NHK96783.1"/>
    <property type="molecule type" value="Genomic_DNA"/>
</dbReference>
<feature type="compositionally biased region" description="Low complexity" evidence="1">
    <location>
        <begin position="77"/>
        <end position="98"/>
    </location>
</feature>
<sequence>MSLQVTPSPLAGLAAWFGGDGAAAGMVPGPNAPPAAGQTQAAAATLAAPTPAALPTAPGAPATAAPPAWGRTEPGELSQPMPLAAAPASSPAPDVAAPPLTPAWVGSLQTPSAFAPGWPRAPRPEREARRPRPAVDDPWDDAEAPETPPTARPDEAPAARPVTPLPAGLPERVRAELLRRRSVLLLAPLRAARGPAPLAGWWLGVDAQGQARVRRCALIGEAPPADGWRFWHAHRDDEHSAARLAARADAPGQPALQLRLAGEGLPPALRGPAEAWADLLEPGLARRCLGLQWTWLVACAPSPPPWA</sequence>
<proteinExistence type="predicted"/>
<reference evidence="2 3" key="1">
    <citation type="submission" date="2020-03" db="EMBL/GenBank/DDBJ databases">
        <title>Rubrivivax benzoatilyticus JA2 (sequenced after 10 years sub-culturing).</title>
        <authorList>
            <person name="Gupta D."/>
            <person name="Chintalapati S."/>
            <person name="Chintalapati V.R."/>
        </authorList>
    </citation>
    <scope>NUCLEOTIDE SEQUENCE [LARGE SCALE GENOMIC DNA]</scope>
    <source>
        <strain evidence="2 3">JA2-Mal</strain>
    </source>
</reference>
<evidence type="ECO:0000313" key="2">
    <source>
        <dbReference type="EMBL" id="NHK96783.1"/>
    </source>
</evidence>
<feature type="region of interest" description="Disordered" evidence="1">
    <location>
        <begin position="22"/>
        <end position="166"/>
    </location>
</feature>
<comment type="caution">
    <text evidence="2">The sequence shown here is derived from an EMBL/GenBank/DDBJ whole genome shotgun (WGS) entry which is preliminary data.</text>
</comment>
<organism evidence="2 3">
    <name type="scientific">Rubrivivax benzoatilyticus</name>
    <dbReference type="NCBI Taxonomy" id="316997"/>
    <lineage>
        <taxon>Bacteria</taxon>
        <taxon>Pseudomonadati</taxon>
        <taxon>Pseudomonadota</taxon>
        <taxon>Betaproteobacteria</taxon>
        <taxon>Burkholderiales</taxon>
        <taxon>Sphaerotilaceae</taxon>
        <taxon>Rubrivivax</taxon>
    </lineage>
</organism>
<feature type="compositionally biased region" description="Basic and acidic residues" evidence="1">
    <location>
        <begin position="122"/>
        <end position="135"/>
    </location>
</feature>
<dbReference type="Proteomes" id="UP000802098">
    <property type="component" value="Unassembled WGS sequence"/>
</dbReference>
<dbReference type="RefSeq" id="WP_029719013.1">
    <property type="nucleotide sequence ID" value="NZ_JAAOCD010000001.1"/>
</dbReference>
<evidence type="ECO:0000256" key="1">
    <source>
        <dbReference type="SAM" id="MobiDB-lite"/>
    </source>
</evidence>
<protein>
    <submittedName>
        <fullName evidence="2">Uncharacterized protein</fullName>
    </submittedName>
</protein>
<feature type="compositionally biased region" description="Low complexity" evidence="1">
    <location>
        <begin position="22"/>
        <end position="68"/>
    </location>
</feature>
<name>A0ABX0HQ93_9BURK</name>
<evidence type="ECO:0000313" key="3">
    <source>
        <dbReference type="Proteomes" id="UP000802098"/>
    </source>
</evidence>
<keyword evidence="3" id="KW-1185">Reference proteome</keyword>
<gene>
    <name evidence="2" type="ORF">G7087_00170</name>
</gene>